<organism evidence="3 4">
    <name type="scientific">Streptacidiphilus fuscans</name>
    <dbReference type="NCBI Taxonomy" id="2789292"/>
    <lineage>
        <taxon>Bacteria</taxon>
        <taxon>Bacillati</taxon>
        <taxon>Actinomycetota</taxon>
        <taxon>Actinomycetes</taxon>
        <taxon>Kitasatosporales</taxon>
        <taxon>Streptomycetaceae</taxon>
        <taxon>Streptacidiphilus</taxon>
    </lineage>
</organism>
<comment type="caution">
    <text evidence="3">The sequence shown here is derived from an EMBL/GenBank/DDBJ whole genome shotgun (WGS) entry which is preliminary data.</text>
</comment>
<dbReference type="Proteomes" id="UP000657385">
    <property type="component" value="Unassembled WGS sequence"/>
</dbReference>
<reference evidence="3" key="1">
    <citation type="submission" date="2020-11" db="EMBL/GenBank/DDBJ databases">
        <title>Isolation and identification of active actinomycetes.</title>
        <authorList>
            <person name="Yu B."/>
        </authorList>
    </citation>
    <scope>NUCLEOTIDE SEQUENCE</scope>
    <source>
        <strain evidence="3">NEAU-YB345</strain>
    </source>
</reference>
<sequence length="175" mass="18851">MSPRAENPAQSPVNSASTAPAPEPIRWFGTTWVERGSAYWLRRVGVSIGALVAAFLGGYVMQLAVEGVFIAQTGGFVEAVMVLAIVVCSCIAALRNWTILARGKESLSGWMEDDKSMGVPMIVGFVGSLVAYFFRSLVEAPGESVLRARYEQALAAHARRKPKPQKARPGGGRKR</sequence>
<feature type="transmembrane region" description="Helical" evidence="2">
    <location>
        <begin position="44"/>
        <end position="64"/>
    </location>
</feature>
<protein>
    <submittedName>
        <fullName evidence="3">Uncharacterized protein</fullName>
    </submittedName>
</protein>
<evidence type="ECO:0000313" key="3">
    <source>
        <dbReference type="EMBL" id="MBF9073504.1"/>
    </source>
</evidence>
<feature type="compositionally biased region" description="Basic residues" evidence="1">
    <location>
        <begin position="157"/>
        <end position="175"/>
    </location>
</feature>
<name>A0A931FK97_9ACTN</name>
<gene>
    <name evidence="3" type="ORF">I2501_36365</name>
</gene>
<proteinExistence type="predicted"/>
<keyword evidence="2" id="KW-0812">Transmembrane</keyword>
<feature type="transmembrane region" description="Helical" evidence="2">
    <location>
        <begin position="117"/>
        <end position="134"/>
    </location>
</feature>
<dbReference type="RefSeq" id="WP_196198350.1">
    <property type="nucleotide sequence ID" value="NZ_JADPRT010000023.1"/>
</dbReference>
<feature type="transmembrane region" description="Helical" evidence="2">
    <location>
        <begin position="76"/>
        <end position="97"/>
    </location>
</feature>
<feature type="region of interest" description="Disordered" evidence="1">
    <location>
        <begin position="156"/>
        <end position="175"/>
    </location>
</feature>
<evidence type="ECO:0000256" key="1">
    <source>
        <dbReference type="SAM" id="MobiDB-lite"/>
    </source>
</evidence>
<accession>A0A931FK97</accession>
<keyword evidence="2" id="KW-1133">Transmembrane helix</keyword>
<evidence type="ECO:0000313" key="4">
    <source>
        <dbReference type="Proteomes" id="UP000657385"/>
    </source>
</evidence>
<keyword evidence="4" id="KW-1185">Reference proteome</keyword>
<dbReference type="AlphaFoldDB" id="A0A931FK97"/>
<dbReference type="EMBL" id="JADPRT010000023">
    <property type="protein sequence ID" value="MBF9073504.1"/>
    <property type="molecule type" value="Genomic_DNA"/>
</dbReference>
<keyword evidence="2" id="KW-0472">Membrane</keyword>
<evidence type="ECO:0000256" key="2">
    <source>
        <dbReference type="SAM" id="Phobius"/>
    </source>
</evidence>